<evidence type="ECO:0000256" key="2">
    <source>
        <dbReference type="RuleBase" id="RU368010"/>
    </source>
</evidence>
<proteinExistence type="inferred from homology"/>
<keyword evidence="2" id="KW-0333">Golgi apparatus</keyword>
<keyword evidence="5" id="KW-1185">Reference proteome</keyword>
<keyword evidence="2" id="KW-0445">Lipid transport</keyword>
<feature type="compositionally biased region" description="Low complexity" evidence="3">
    <location>
        <begin position="68"/>
        <end position="78"/>
    </location>
</feature>
<feature type="compositionally biased region" description="Polar residues" evidence="3">
    <location>
        <begin position="105"/>
        <end position="115"/>
    </location>
</feature>
<dbReference type="GO" id="GO:0006869">
    <property type="term" value="P:lipid transport"/>
    <property type="evidence" value="ECO:0007669"/>
    <property type="project" value="UniProtKB-UniRule"/>
</dbReference>
<dbReference type="PANTHER" id="PTHR15954">
    <property type="entry name" value="VACUOLAR PROTEIN SORTING-ASSOCIATED PROTEIN 51 HOMOLOG"/>
    <property type="match status" value="1"/>
</dbReference>
<dbReference type="GO" id="GO:0016020">
    <property type="term" value="C:membrane"/>
    <property type="evidence" value="ECO:0007669"/>
    <property type="project" value="TreeGrafter"/>
</dbReference>
<feature type="compositionally biased region" description="Low complexity" evidence="3">
    <location>
        <begin position="20"/>
        <end position="49"/>
    </location>
</feature>
<keyword evidence="2" id="KW-0813">Transport</keyword>
<comment type="subcellular location">
    <subcellularLocation>
        <location evidence="2">Golgi apparatus</location>
        <location evidence="2">trans-Golgi network</location>
    </subcellularLocation>
</comment>
<feature type="region of interest" description="Disordered" evidence="3">
    <location>
        <begin position="1"/>
        <end position="116"/>
    </location>
</feature>
<dbReference type="AlphaFoldDB" id="A0AAJ0GTX4"/>
<feature type="region of interest" description="Disordered" evidence="3">
    <location>
        <begin position="210"/>
        <end position="243"/>
    </location>
</feature>
<accession>A0AAJ0GTX4</accession>
<feature type="compositionally biased region" description="Low complexity" evidence="3">
    <location>
        <begin position="94"/>
        <end position="104"/>
    </location>
</feature>
<dbReference type="PANTHER" id="PTHR15954:SF4">
    <property type="entry name" value="VACUOLAR PROTEIN SORTING-ASSOCIATED PROTEIN 51 HOMOLOG"/>
    <property type="match status" value="1"/>
</dbReference>
<comment type="function">
    <text evidence="2">Acts as component of the GARP complex that is involved in retrograde transport from early and late endosomes to the trans-Golgi network (TGN).</text>
</comment>
<dbReference type="GO" id="GO:0032456">
    <property type="term" value="P:endocytic recycling"/>
    <property type="evidence" value="ECO:0007669"/>
    <property type="project" value="TreeGrafter"/>
</dbReference>
<protein>
    <recommendedName>
        <fullName evidence="2">Vacuolar protein sorting-associated protein 51 homolog</fullName>
    </recommendedName>
</protein>
<reference evidence="4" key="2">
    <citation type="submission" date="2023-06" db="EMBL/GenBank/DDBJ databases">
        <authorList>
            <consortium name="Lawrence Berkeley National Laboratory"/>
            <person name="Mondo S.J."/>
            <person name="Hensen N."/>
            <person name="Bonometti L."/>
            <person name="Westerberg I."/>
            <person name="Brannstrom I.O."/>
            <person name="Guillou S."/>
            <person name="Cros-Aarteil S."/>
            <person name="Calhoun S."/>
            <person name="Haridas S."/>
            <person name="Kuo A."/>
            <person name="Pangilinan J."/>
            <person name="Riley R."/>
            <person name="Labutti K."/>
            <person name="Andreopoulos B."/>
            <person name="Lipzen A."/>
            <person name="Chen C."/>
            <person name="Yanf M."/>
            <person name="Daum C."/>
            <person name="Ng V."/>
            <person name="Clum A."/>
            <person name="Steindorff A."/>
            <person name="Ohm R."/>
            <person name="Martin F."/>
            <person name="Silar P."/>
            <person name="Natvig D."/>
            <person name="Lalanne C."/>
            <person name="Gautier V."/>
            <person name="Ament-Velasquez S.L."/>
            <person name="Kruys A."/>
            <person name="Hutchinson M.I."/>
            <person name="Powell A.J."/>
            <person name="Barry K."/>
            <person name="Miller A.N."/>
            <person name="Grigoriev I.V."/>
            <person name="Debuchy R."/>
            <person name="Gladieux P."/>
            <person name="Thoren M.H."/>
            <person name="Johannesson H."/>
        </authorList>
    </citation>
    <scope>NUCLEOTIDE SEQUENCE</scope>
    <source>
        <strain evidence="4">CBS 333.67</strain>
    </source>
</reference>
<dbReference type="EMBL" id="JAUDZG010000004">
    <property type="protein sequence ID" value="KAK3305775.1"/>
    <property type="molecule type" value="Genomic_DNA"/>
</dbReference>
<dbReference type="GO" id="GO:0007030">
    <property type="term" value="P:Golgi organization"/>
    <property type="evidence" value="ECO:0007669"/>
    <property type="project" value="UniProtKB-UniRule"/>
</dbReference>
<comment type="subunit">
    <text evidence="2">Component of the Golgi-associated retrograde protein (GARP) complex.</text>
</comment>
<comment type="similarity">
    <text evidence="1 2">Belongs to the VPS51 family.</text>
</comment>
<dbReference type="Pfam" id="PF08700">
    <property type="entry name" value="VPS51_Exo84_N"/>
    <property type="match status" value="1"/>
</dbReference>
<dbReference type="GO" id="GO:0005829">
    <property type="term" value="C:cytosol"/>
    <property type="evidence" value="ECO:0007669"/>
    <property type="project" value="GOC"/>
</dbReference>
<name>A0AAJ0GTX4_9PEZI</name>
<dbReference type="GO" id="GO:0048193">
    <property type="term" value="P:Golgi vesicle transport"/>
    <property type="evidence" value="ECO:0007669"/>
    <property type="project" value="TreeGrafter"/>
</dbReference>
<dbReference type="GO" id="GO:0015031">
    <property type="term" value="P:protein transport"/>
    <property type="evidence" value="ECO:0007669"/>
    <property type="project" value="UniProtKB-UniRule"/>
</dbReference>
<feature type="compositionally biased region" description="Acidic residues" evidence="3">
    <location>
        <begin position="222"/>
        <end position="233"/>
    </location>
</feature>
<dbReference type="Proteomes" id="UP001273166">
    <property type="component" value="Unassembled WGS sequence"/>
</dbReference>
<evidence type="ECO:0000256" key="3">
    <source>
        <dbReference type="SAM" id="MobiDB-lite"/>
    </source>
</evidence>
<evidence type="ECO:0000313" key="5">
    <source>
        <dbReference type="Proteomes" id="UP001273166"/>
    </source>
</evidence>
<gene>
    <name evidence="4" type="ORF">B0T15DRAFT_502824</name>
</gene>
<reference evidence="4" key="1">
    <citation type="journal article" date="2023" name="Mol. Phylogenet. Evol.">
        <title>Genome-scale phylogeny and comparative genomics of the fungal order Sordariales.</title>
        <authorList>
            <person name="Hensen N."/>
            <person name="Bonometti L."/>
            <person name="Westerberg I."/>
            <person name="Brannstrom I.O."/>
            <person name="Guillou S."/>
            <person name="Cros-Aarteil S."/>
            <person name="Calhoun S."/>
            <person name="Haridas S."/>
            <person name="Kuo A."/>
            <person name="Mondo S."/>
            <person name="Pangilinan J."/>
            <person name="Riley R."/>
            <person name="LaButti K."/>
            <person name="Andreopoulos B."/>
            <person name="Lipzen A."/>
            <person name="Chen C."/>
            <person name="Yan M."/>
            <person name="Daum C."/>
            <person name="Ng V."/>
            <person name="Clum A."/>
            <person name="Steindorff A."/>
            <person name="Ohm R.A."/>
            <person name="Martin F."/>
            <person name="Silar P."/>
            <person name="Natvig D.O."/>
            <person name="Lalanne C."/>
            <person name="Gautier V."/>
            <person name="Ament-Velasquez S.L."/>
            <person name="Kruys A."/>
            <person name="Hutchinson M.I."/>
            <person name="Powell A.J."/>
            <person name="Barry K."/>
            <person name="Miller A.N."/>
            <person name="Grigoriev I.V."/>
            <person name="Debuchy R."/>
            <person name="Gladieux P."/>
            <person name="Hiltunen Thoren M."/>
            <person name="Johannesson H."/>
        </authorList>
    </citation>
    <scope>NUCLEOTIDE SEQUENCE</scope>
    <source>
        <strain evidence="4">CBS 333.67</strain>
    </source>
</reference>
<dbReference type="GeneID" id="87886273"/>
<evidence type="ECO:0000313" key="4">
    <source>
        <dbReference type="EMBL" id="KAK3305775.1"/>
    </source>
</evidence>
<dbReference type="InterPro" id="IPR014812">
    <property type="entry name" value="Vps51"/>
</dbReference>
<comment type="caution">
    <text evidence="4">The sequence shown here is derived from an EMBL/GenBank/DDBJ whole genome shotgun (WGS) entry which is preliminary data.</text>
</comment>
<dbReference type="GO" id="GO:0042147">
    <property type="term" value="P:retrograde transport, endosome to Golgi"/>
    <property type="evidence" value="ECO:0007669"/>
    <property type="project" value="UniProtKB-UniRule"/>
</dbReference>
<dbReference type="RefSeq" id="XP_062721555.1">
    <property type="nucleotide sequence ID" value="XM_062867444.1"/>
</dbReference>
<dbReference type="GO" id="GO:0000938">
    <property type="term" value="C:GARP complex"/>
    <property type="evidence" value="ECO:0007669"/>
    <property type="project" value="UniProtKB-UniRule"/>
</dbReference>
<evidence type="ECO:0000256" key="1">
    <source>
        <dbReference type="ARBA" id="ARBA00006080"/>
    </source>
</evidence>
<keyword evidence="2" id="KW-0653">Protein transport</keyword>
<sequence length="327" mass="35342">MSTIASPREPAGPFPRRANSSIITPTSSSRPSLDVPASASSSPNLNVSSAMPAGTSSQSKRATRAALREYYNLRNNNNKSSTPIVEVTDDGDPSAASSSSFSFSLATSDPASSELDSPDFDAGAYVSRLLETSTLADLLRAYTRVLSEMRALDAEKKALVYDNYSKLIAATETIRRMRATQHPDVLAGGALEGVVEGIYTQAVGLREGLRESISSGGGDGEQAPDNDDDDDGEEGRRRRRRRRERTRRLAKEVLLVPGRLRRLVEEGREEEARSEWELPRRLLERWRELGVGGEDVGALIEEGDAVLKGVDAKGGDAEKSEVASTTT</sequence>
<organism evidence="4 5">
    <name type="scientific">Chaetomium strumarium</name>
    <dbReference type="NCBI Taxonomy" id="1170767"/>
    <lineage>
        <taxon>Eukaryota</taxon>
        <taxon>Fungi</taxon>
        <taxon>Dikarya</taxon>
        <taxon>Ascomycota</taxon>
        <taxon>Pezizomycotina</taxon>
        <taxon>Sordariomycetes</taxon>
        <taxon>Sordariomycetidae</taxon>
        <taxon>Sordariales</taxon>
        <taxon>Chaetomiaceae</taxon>
        <taxon>Chaetomium</taxon>
    </lineage>
</organism>
<dbReference type="GO" id="GO:1990745">
    <property type="term" value="C:EARP complex"/>
    <property type="evidence" value="ECO:0007669"/>
    <property type="project" value="TreeGrafter"/>
</dbReference>